<keyword evidence="3" id="KW-1185">Reference proteome</keyword>
<feature type="region of interest" description="Disordered" evidence="1">
    <location>
        <begin position="159"/>
        <end position="200"/>
    </location>
</feature>
<protein>
    <submittedName>
        <fullName evidence="2">Uncharacterized protein</fullName>
    </submittedName>
</protein>
<dbReference type="EMBL" id="GL883126">
    <property type="protein sequence ID" value="EGG03169.1"/>
    <property type="molecule type" value="Genomic_DNA"/>
</dbReference>
<dbReference type="KEGG" id="mlr:MELLADRAFT_109542"/>
<dbReference type="HOGENOM" id="CLU_713863_0_0_1"/>
<evidence type="ECO:0000313" key="3">
    <source>
        <dbReference type="Proteomes" id="UP000001072"/>
    </source>
</evidence>
<dbReference type="GeneID" id="18923792"/>
<name>F4RWT6_MELLP</name>
<proteinExistence type="predicted"/>
<reference evidence="3" key="1">
    <citation type="journal article" date="2011" name="Proc. Natl. Acad. Sci. U.S.A.">
        <title>Obligate biotrophy features unraveled by the genomic analysis of rust fungi.</title>
        <authorList>
            <person name="Duplessis S."/>
            <person name="Cuomo C.A."/>
            <person name="Lin Y.-C."/>
            <person name="Aerts A."/>
            <person name="Tisserant E."/>
            <person name="Veneault-Fourrey C."/>
            <person name="Joly D.L."/>
            <person name="Hacquard S."/>
            <person name="Amselem J."/>
            <person name="Cantarel B.L."/>
            <person name="Chiu R."/>
            <person name="Coutinho P.M."/>
            <person name="Feau N."/>
            <person name="Field M."/>
            <person name="Frey P."/>
            <person name="Gelhaye E."/>
            <person name="Goldberg J."/>
            <person name="Grabherr M.G."/>
            <person name="Kodira C.D."/>
            <person name="Kohler A."/>
            <person name="Kuees U."/>
            <person name="Lindquist E.A."/>
            <person name="Lucas S.M."/>
            <person name="Mago R."/>
            <person name="Mauceli E."/>
            <person name="Morin E."/>
            <person name="Murat C."/>
            <person name="Pangilinan J.L."/>
            <person name="Park R."/>
            <person name="Pearson M."/>
            <person name="Quesneville H."/>
            <person name="Rouhier N."/>
            <person name="Sakthikumar S."/>
            <person name="Salamov A.A."/>
            <person name="Schmutz J."/>
            <person name="Selles B."/>
            <person name="Shapiro H."/>
            <person name="Tanguay P."/>
            <person name="Tuskan G.A."/>
            <person name="Henrissat B."/>
            <person name="Van de Peer Y."/>
            <person name="Rouze P."/>
            <person name="Ellis J.G."/>
            <person name="Dodds P.N."/>
            <person name="Schein J.E."/>
            <person name="Zhong S."/>
            <person name="Hamelin R.C."/>
            <person name="Grigoriev I.V."/>
            <person name="Szabo L.J."/>
            <person name="Martin F."/>
        </authorList>
    </citation>
    <scope>NUCLEOTIDE SEQUENCE [LARGE SCALE GENOMIC DNA]</scope>
    <source>
        <strain evidence="3">98AG31 / pathotype 3-4-7</strain>
    </source>
</reference>
<evidence type="ECO:0000313" key="2">
    <source>
        <dbReference type="EMBL" id="EGG03169.1"/>
    </source>
</evidence>
<dbReference type="VEuPathDB" id="FungiDB:MELLADRAFT_109542"/>
<feature type="compositionally biased region" description="Basic and acidic residues" evidence="1">
    <location>
        <begin position="343"/>
        <end position="362"/>
    </location>
</feature>
<dbReference type="RefSeq" id="XP_007413629.1">
    <property type="nucleotide sequence ID" value="XM_007413567.1"/>
</dbReference>
<sequence>MIRRTDVSGFDSAPSSSYLTHLLACMGFISIHCCEYVQNLRAFFRLSAATLRDRNGLRKTVQHDIIPTDAVADADGPRHNDLIDHNTPPPIPPVSNTLPLHVLTLCQAYLVSGPPRYHPPAVLNPDGRDVLVGEASSSEKLADGIAEPNCVEVRKVDGSHESDGIAAPETGKKSSLPASQAPLSVERNAEKDTIPEGKGSRVKAVQDYMSKVWKSFKKRILQAWRYLSARVRSLKLRKNKVGDTKKAEASSKNKVDEPAKTEIVKDQFTPSTSENIEHVNLAQGTTKEPLTTPSLGGHHVEVEVNNGEGSAGLSADSQTNEVRQGSKKETNSPSPNAAPFSGHKGDVTPLEKGERGVTEDAAHSNAPGAEFKMEPEFTVGPQFPHSH</sequence>
<evidence type="ECO:0000256" key="1">
    <source>
        <dbReference type="SAM" id="MobiDB-lite"/>
    </source>
</evidence>
<feature type="compositionally biased region" description="Basic and acidic residues" evidence="1">
    <location>
        <begin position="240"/>
        <end position="265"/>
    </location>
</feature>
<feature type="compositionally biased region" description="Basic and acidic residues" evidence="1">
    <location>
        <begin position="187"/>
        <end position="199"/>
    </location>
</feature>
<dbReference type="AlphaFoldDB" id="F4RWT6"/>
<feature type="compositionally biased region" description="Polar residues" evidence="1">
    <location>
        <begin position="282"/>
        <end position="294"/>
    </location>
</feature>
<feature type="region of interest" description="Disordered" evidence="1">
    <location>
        <begin position="239"/>
        <end position="387"/>
    </location>
</feature>
<accession>F4RWT6</accession>
<dbReference type="InParanoid" id="F4RWT6"/>
<gene>
    <name evidence="2" type="ORF">MELLADRAFT_109542</name>
</gene>
<dbReference type="Proteomes" id="UP000001072">
    <property type="component" value="Unassembled WGS sequence"/>
</dbReference>
<organism evidence="3">
    <name type="scientific">Melampsora larici-populina (strain 98AG31 / pathotype 3-4-7)</name>
    <name type="common">Poplar leaf rust fungus</name>
    <dbReference type="NCBI Taxonomy" id="747676"/>
    <lineage>
        <taxon>Eukaryota</taxon>
        <taxon>Fungi</taxon>
        <taxon>Dikarya</taxon>
        <taxon>Basidiomycota</taxon>
        <taxon>Pucciniomycotina</taxon>
        <taxon>Pucciniomycetes</taxon>
        <taxon>Pucciniales</taxon>
        <taxon>Melampsoraceae</taxon>
        <taxon>Melampsora</taxon>
    </lineage>
</organism>
<dbReference type="OrthoDB" id="10450516at2759"/>